<reference evidence="1 2" key="1">
    <citation type="submission" date="2022-06" db="EMBL/GenBank/DDBJ databases">
        <title>Haloarcula sp. a new haloarchaeum isolate from saline soil.</title>
        <authorList>
            <person name="Strakova D."/>
            <person name="Galisteo C."/>
            <person name="Sanchez-Porro C."/>
            <person name="Ventosa A."/>
        </authorList>
    </citation>
    <scope>NUCLEOTIDE SEQUENCE [LARGE SCALE GENOMIC DNA]</scope>
    <source>
        <strain evidence="1 2">S1AR25-5A</strain>
    </source>
</reference>
<evidence type="ECO:0000313" key="2">
    <source>
        <dbReference type="Proteomes" id="UP001253439"/>
    </source>
</evidence>
<dbReference type="Proteomes" id="UP001253439">
    <property type="component" value="Unassembled WGS sequence"/>
</dbReference>
<dbReference type="AlphaFoldDB" id="A0AAE4EVA1"/>
<organism evidence="1 2">
    <name type="scientific">Haloarcula terrestris</name>
    <dbReference type="NCBI Taxonomy" id="2950533"/>
    <lineage>
        <taxon>Archaea</taxon>
        <taxon>Methanobacteriati</taxon>
        <taxon>Methanobacteriota</taxon>
        <taxon>Stenosarchaea group</taxon>
        <taxon>Halobacteria</taxon>
        <taxon>Halobacteriales</taxon>
        <taxon>Haloarculaceae</taxon>
        <taxon>Haloarcula</taxon>
    </lineage>
</organism>
<gene>
    <name evidence="1" type="ORF">NDI54_02115</name>
</gene>
<accession>A0AAE4EVA1</accession>
<name>A0AAE4EVA1_9EURY</name>
<sequence length="48" mass="5592">MSEETSMWMKRADKQLVREYRDAVFGDSDVALRHAVRHAVQQARGDDE</sequence>
<protein>
    <submittedName>
        <fullName evidence="1">Uncharacterized protein</fullName>
    </submittedName>
</protein>
<evidence type="ECO:0000313" key="1">
    <source>
        <dbReference type="EMBL" id="MDS0220139.1"/>
    </source>
</evidence>
<proteinExistence type="predicted"/>
<comment type="caution">
    <text evidence="1">The sequence shown here is derived from an EMBL/GenBank/DDBJ whole genome shotgun (WGS) entry which is preliminary data.</text>
</comment>
<dbReference type="EMBL" id="JAMQOM010000001">
    <property type="protein sequence ID" value="MDS0220139.1"/>
    <property type="molecule type" value="Genomic_DNA"/>
</dbReference>
<keyword evidence="2" id="KW-1185">Reference proteome</keyword>